<comment type="caution">
    <text evidence="1">The sequence shown here is derived from an EMBL/GenBank/DDBJ whole genome shotgun (WGS) entry which is preliminary data.</text>
</comment>
<name>A0A2R7Y8P8_9CREN</name>
<sequence length="78" mass="8673">MSEESEKIMFVKVPLPREVVELARARGVSAEELAKAAETLLLLEAVSMESKLEMEDALKIADEATRKAWARLKGAMQQ</sequence>
<proteinExistence type="predicted"/>
<dbReference type="AlphaFoldDB" id="A0A2R7Y8P8"/>
<protein>
    <submittedName>
        <fullName evidence="1">Uncharacterized protein</fullName>
    </submittedName>
</protein>
<evidence type="ECO:0000313" key="1">
    <source>
        <dbReference type="EMBL" id="PUA33918.1"/>
    </source>
</evidence>
<accession>A0A2R7Y8P8</accession>
<gene>
    <name evidence="1" type="ORF">B7O98_00415</name>
</gene>
<evidence type="ECO:0000313" key="2">
    <source>
        <dbReference type="Proteomes" id="UP000244093"/>
    </source>
</evidence>
<organism evidence="1 2">
    <name type="scientific">Zestosphaera tikiterensis</name>
    <dbReference type="NCBI Taxonomy" id="1973259"/>
    <lineage>
        <taxon>Archaea</taxon>
        <taxon>Thermoproteota</taxon>
        <taxon>Thermoprotei</taxon>
        <taxon>Desulfurococcales</taxon>
        <taxon>Desulfurococcaceae</taxon>
        <taxon>Zestosphaera</taxon>
    </lineage>
</organism>
<reference evidence="1 2" key="1">
    <citation type="journal article" date="2018" name="Syst. Appl. Microbiol.">
        <title>A new symbiotic nanoarchaeote (Candidatus Nanoclepta minutus) and its host (Zestosphaera tikiterensis gen. nov., sp. nov.) from a New Zealand hot spring.</title>
        <authorList>
            <person name="St John E."/>
            <person name="Liu Y."/>
            <person name="Podar M."/>
            <person name="Stott M.B."/>
            <person name="Meneghin J."/>
            <person name="Chen Z."/>
            <person name="Lagutin K."/>
            <person name="Mitchell K."/>
            <person name="Reysenbach A.L."/>
        </authorList>
    </citation>
    <scope>NUCLEOTIDE SEQUENCE [LARGE SCALE GENOMIC DNA]</scope>
    <source>
        <strain evidence="1">NZ3</strain>
    </source>
</reference>
<dbReference type="Proteomes" id="UP000244093">
    <property type="component" value="Unassembled WGS sequence"/>
</dbReference>
<dbReference type="EMBL" id="NBVN01000001">
    <property type="protein sequence ID" value="PUA33918.1"/>
    <property type="molecule type" value="Genomic_DNA"/>
</dbReference>